<keyword evidence="4 7" id="KW-0689">Ribosomal protein</keyword>
<dbReference type="RefSeq" id="WP_267766633.1">
    <property type="nucleotide sequence ID" value="NZ_CP185339.1"/>
</dbReference>
<dbReference type="GO" id="GO:0019843">
    <property type="term" value="F:rRNA binding"/>
    <property type="evidence" value="ECO:0007669"/>
    <property type="project" value="UniProtKB-UniRule"/>
</dbReference>
<keyword evidence="3 7" id="KW-0694">RNA-binding</keyword>
<sequence>MLELILRSDVPGLGRAGEVVKVRPGYGRNYLIPRGLALAATRGNMAQLEHQKRLIAAEQARVLAEHKAMAQKLKGVSVSIARKKGGEGKLFGSVSTKDIAEALANQNITIDRKLIKLDEPFKNIGTYEVPVRFSGDITETIRVNVVGV</sequence>
<dbReference type="GO" id="GO:0003735">
    <property type="term" value="F:structural constituent of ribosome"/>
    <property type="evidence" value="ECO:0007669"/>
    <property type="project" value="InterPro"/>
</dbReference>
<accession>A0A9X3EQT4</accession>
<dbReference type="Gene3D" id="3.40.5.10">
    <property type="entry name" value="Ribosomal protein L9, N-terminal domain"/>
    <property type="match status" value="1"/>
</dbReference>
<evidence type="ECO:0000256" key="2">
    <source>
        <dbReference type="ARBA" id="ARBA00022730"/>
    </source>
</evidence>
<evidence type="ECO:0000259" key="8">
    <source>
        <dbReference type="PROSITE" id="PS00651"/>
    </source>
</evidence>
<dbReference type="SUPFAM" id="SSF55658">
    <property type="entry name" value="L9 N-domain-like"/>
    <property type="match status" value="1"/>
</dbReference>
<evidence type="ECO:0000313" key="9">
    <source>
        <dbReference type="EMBL" id="MCY1005016.1"/>
    </source>
</evidence>
<dbReference type="Proteomes" id="UP001150924">
    <property type="component" value="Unassembled WGS sequence"/>
</dbReference>
<comment type="caution">
    <text evidence="9">The sequence shown here is derived from an EMBL/GenBank/DDBJ whole genome shotgun (WGS) entry which is preliminary data.</text>
</comment>
<dbReference type="AlphaFoldDB" id="A0A9X3EQT4"/>
<dbReference type="GO" id="GO:0006412">
    <property type="term" value="P:translation"/>
    <property type="evidence" value="ECO:0007669"/>
    <property type="project" value="UniProtKB-UniRule"/>
</dbReference>
<dbReference type="PANTHER" id="PTHR21368">
    <property type="entry name" value="50S RIBOSOMAL PROTEIN L9"/>
    <property type="match status" value="1"/>
</dbReference>
<dbReference type="GO" id="GO:0005840">
    <property type="term" value="C:ribosome"/>
    <property type="evidence" value="ECO:0007669"/>
    <property type="project" value="UniProtKB-KW"/>
</dbReference>
<reference evidence="9" key="1">
    <citation type="submission" date="2022-11" db="EMBL/GenBank/DDBJ databases">
        <title>Minimal conservation of predation-associated metabolite biosynthetic gene clusters underscores biosynthetic potential of Myxococcota including descriptions for ten novel species: Archangium lansinium sp. nov., Myxococcus landrumus sp. nov., Nannocystis bai.</title>
        <authorList>
            <person name="Ahearne A."/>
            <person name="Stevens C."/>
            <person name="Phillips K."/>
        </authorList>
    </citation>
    <scope>NUCLEOTIDE SEQUENCE</scope>
    <source>
        <strain evidence="9">Na p29</strain>
    </source>
</reference>
<keyword evidence="5 7" id="KW-0687">Ribonucleoprotein</keyword>
<evidence type="ECO:0000256" key="4">
    <source>
        <dbReference type="ARBA" id="ARBA00022980"/>
    </source>
</evidence>
<organism evidence="9 10">
    <name type="scientific">Nannocystis pusilla</name>
    <dbReference type="NCBI Taxonomy" id="889268"/>
    <lineage>
        <taxon>Bacteria</taxon>
        <taxon>Pseudomonadati</taxon>
        <taxon>Myxococcota</taxon>
        <taxon>Polyangia</taxon>
        <taxon>Nannocystales</taxon>
        <taxon>Nannocystaceae</taxon>
        <taxon>Nannocystis</taxon>
    </lineage>
</organism>
<dbReference type="SUPFAM" id="SSF55653">
    <property type="entry name" value="Ribosomal protein L9 C-domain"/>
    <property type="match status" value="1"/>
</dbReference>
<dbReference type="InterPro" id="IPR036935">
    <property type="entry name" value="Ribosomal_bL9_N_sf"/>
</dbReference>
<evidence type="ECO:0000256" key="1">
    <source>
        <dbReference type="ARBA" id="ARBA00010605"/>
    </source>
</evidence>
<evidence type="ECO:0000256" key="7">
    <source>
        <dbReference type="HAMAP-Rule" id="MF_00503"/>
    </source>
</evidence>
<evidence type="ECO:0000256" key="5">
    <source>
        <dbReference type="ARBA" id="ARBA00023274"/>
    </source>
</evidence>
<dbReference type="PROSITE" id="PS00651">
    <property type="entry name" value="RIBOSOMAL_L9"/>
    <property type="match status" value="1"/>
</dbReference>
<evidence type="ECO:0000313" key="10">
    <source>
        <dbReference type="Proteomes" id="UP001150924"/>
    </source>
</evidence>
<dbReference type="NCBIfam" id="TIGR00158">
    <property type="entry name" value="L9"/>
    <property type="match status" value="1"/>
</dbReference>
<keyword evidence="10" id="KW-1185">Reference proteome</keyword>
<name>A0A9X3EQT4_9BACT</name>
<feature type="domain" description="Ribosomal protein L9" evidence="8">
    <location>
        <begin position="14"/>
        <end position="41"/>
    </location>
</feature>
<evidence type="ECO:0000256" key="3">
    <source>
        <dbReference type="ARBA" id="ARBA00022884"/>
    </source>
</evidence>
<dbReference type="Gene3D" id="3.10.430.100">
    <property type="entry name" value="Ribosomal protein L9, C-terminal domain"/>
    <property type="match status" value="1"/>
</dbReference>
<comment type="similarity">
    <text evidence="1 7">Belongs to the bacterial ribosomal protein bL9 family.</text>
</comment>
<dbReference type="GO" id="GO:1990904">
    <property type="term" value="C:ribonucleoprotein complex"/>
    <property type="evidence" value="ECO:0007669"/>
    <property type="project" value="UniProtKB-KW"/>
</dbReference>
<dbReference type="EMBL" id="JAPNKE010000002">
    <property type="protein sequence ID" value="MCY1005016.1"/>
    <property type="molecule type" value="Genomic_DNA"/>
</dbReference>
<dbReference type="Pfam" id="PF01281">
    <property type="entry name" value="Ribosomal_L9_N"/>
    <property type="match status" value="1"/>
</dbReference>
<proteinExistence type="inferred from homology"/>
<dbReference type="InterPro" id="IPR036791">
    <property type="entry name" value="Ribosomal_bL9_C_sf"/>
</dbReference>
<protein>
    <recommendedName>
        <fullName evidence="6 7">Large ribosomal subunit protein bL9</fullName>
    </recommendedName>
</protein>
<dbReference type="InterPro" id="IPR020070">
    <property type="entry name" value="Ribosomal_bL9_N"/>
</dbReference>
<dbReference type="InterPro" id="IPR020069">
    <property type="entry name" value="Ribosomal_bL9_C"/>
</dbReference>
<dbReference type="InterPro" id="IPR020594">
    <property type="entry name" value="Ribosomal_bL9_bac/chp"/>
</dbReference>
<evidence type="ECO:0000256" key="6">
    <source>
        <dbReference type="ARBA" id="ARBA00035292"/>
    </source>
</evidence>
<comment type="function">
    <text evidence="7">Binds to the 23S rRNA.</text>
</comment>
<dbReference type="HAMAP" id="MF_00503">
    <property type="entry name" value="Ribosomal_bL9"/>
    <property type="match status" value="1"/>
</dbReference>
<dbReference type="Pfam" id="PF03948">
    <property type="entry name" value="Ribosomal_L9_C"/>
    <property type="match status" value="1"/>
</dbReference>
<gene>
    <name evidence="7 9" type="primary">rplI</name>
    <name evidence="9" type="ORF">OV079_05410</name>
</gene>
<dbReference type="InterPro" id="IPR000244">
    <property type="entry name" value="Ribosomal_bL9"/>
</dbReference>
<dbReference type="InterPro" id="IPR009027">
    <property type="entry name" value="Ribosomal_bL9/RNase_H1_N"/>
</dbReference>
<keyword evidence="2 7" id="KW-0699">rRNA-binding</keyword>